<dbReference type="CDD" id="cd21109">
    <property type="entry name" value="SPASM"/>
    <property type="match status" value="1"/>
</dbReference>
<dbReference type="EMBL" id="CP014229">
    <property type="protein sequence ID" value="AMD90317.1"/>
    <property type="molecule type" value="Genomic_DNA"/>
</dbReference>
<evidence type="ECO:0000313" key="8">
    <source>
        <dbReference type="Proteomes" id="UP000069241"/>
    </source>
</evidence>
<dbReference type="SUPFAM" id="SSF102114">
    <property type="entry name" value="Radical SAM enzymes"/>
    <property type="match status" value="1"/>
</dbReference>
<organism evidence="7 8">
    <name type="scientific">Desulfovibrio fairfieldensis</name>
    <dbReference type="NCBI Taxonomy" id="44742"/>
    <lineage>
        <taxon>Bacteria</taxon>
        <taxon>Pseudomonadati</taxon>
        <taxon>Thermodesulfobacteriota</taxon>
        <taxon>Desulfovibrionia</taxon>
        <taxon>Desulfovibrionales</taxon>
        <taxon>Desulfovibrionaceae</taxon>
        <taxon>Desulfovibrio</taxon>
    </lineage>
</organism>
<sequence>MTSRCNLACSWCRRAKIGVRQTPPVSLEVVRALLGQYPGIAVFAMAGQGEPTLAPEFSDIVRSLAEAGKGIILDTNGVNSGKVGELDGCFSRISVSLYGHDRNSFNSYTGVDGFKSVMRSWGVYRRVCRQVCISYIVDRDKLDDLRKVLDLCDTLEPSHLLLYNPLCYDASDKVQMAKIITAQDTEIISTIAELAEGRRYPIDLPPYPDYMTPCNSCRSYCAVINVDGNGDIGGCLRKVVPDGSCGNVFHDADCFNTAAMLRLRRRQMVGYPPHSECANCFGNWGYGDYHSLSWKKDFS</sequence>
<comment type="cofactor">
    <cofactor evidence="1">
        <name>[4Fe-4S] cluster</name>
        <dbReference type="ChEBI" id="CHEBI:49883"/>
    </cofactor>
</comment>
<dbReference type="SFLD" id="SFLDS00029">
    <property type="entry name" value="Radical_SAM"/>
    <property type="match status" value="1"/>
</dbReference>
<dbReference type="SFLD" id="SFLDG01067">
    <property type="entry name" value="SPASM/twitch_domain_containing"/>
    <property type="match status" value="1"/>
</dbReference>
<dbReference type="KEGG" id="dfi:AXF13_09395"/>
<dbReference type="Proteomes" id="UP000069241">
    <property type="component" value="Chromosome"/>
</dbReference>
<evidence type="ECO:0000313" key="7">
    <source>
        <dbReference type="EMBL" id="AMD90317.1"/>
    </source>
</evidence>
<feature type="domain" description="Radical SAM core" evidence="6">
    <location>
        <begin position="1"/>
        <end position="199"/>
    </location>
</feature>
<keyword evidence="8" id="KW-1185">Reference proteome</keyword>
<dbReference type="STRING" id="44742.AXF13_09395"/>
<name>A0A0X8JKF8_9BACT</name>
<dbReference type="AlphaFoldDB" id="A0A0X8JKF8"/>
<dbReference type="CDD" id="cd01335">
    <property type="entry name" value="Radical_SAM"/>
    <property type="match status" value="1"/>
</dbReference>
<keyword evidence="2" id="KW-0949">S-adenosyl-L-methionine</keyword>
<dbReference type="Pfam" id="PF04055">
    <property type="entry name" value="Radical_SAM"/>
    <property type="match status" value="1"/>
</dbReference>
<dbReference type="GO" id="GO:0051536">
    <property type="term" value="F:iron-sulfur cluster binding"/>
    <property type="evidence" value="ECO:0007669"/>
    <property type="project" value="UniProtKB-KW"/>
</dbReference>
<dbReference type="GO" id="GO:0046872">
    <property type="term" value="F:metal ion binding"/>
    <property type="evidence" value="ECO:0007669"/>
    <property type="project" value="UniProtKB-KW"/>
</dbReference>
<evidence type="ECO:0000256" key="1">
    <source>
        <dbReference type="ARBA" id="ARBA00001966"/>
    </source>
</evidence>
<gene>
    <name evidence="7" type="ORF">AXF13_09395</name>
</gene>
<dbReference type="InterPro" id="IPR013785">
    <property type="entry name" value="Aldolase_TIM"/>
</dbReference>
<dbReference type="InterPro" id="IPR058240">
    <property type="entry name" value="rSAM_sf"/>
</dbReference>
<keyword evidence="5" id="KW-0411">Iron-sulfur</keyword>
<keyword evidence="4" id="KW-0408">Iron</keyword>
<evidence type="ECO:0000256" key="3">
    <source>
        <dbReference type="ARBA" id="ARBA00022723"/>
    </source>
</evidence>
<dbReference type="PANTHER" id="PTHR11228">
    <property type="entry name" value="RADICAL SAM DOMAIN PROTEIN"/>
    <property type="match status" value="1"/>
</dbReference>
<proteinExistence type="predicted"/>
<dbReference type="PROSITE" id="PS51918">
    <property type="entry name" value="RADICAL_SAM"/>
    <property type="match status" value="1"/>
</dbReference>
<evidence type="ECO:0000259" key="6">
    <source>
        <dbReference type="PROSITE" id="PS51918"/>
    </source>
</evidence>
<evidence type="ECO:0000256" key="5">
    <source>
        <dbReference type="ARBA" id="ARBA00023014"/>
    </source>
</evidence>
<keyword evidence="3" id="KW-0479">Metal-binding</keyword>
<dbReference type="InterPro" id="IPR007197">
    <property type="entry name" value="rSAM"/>
</dbReference>
<evidence type="ECO:0000256" key="4">
    <source>
        <dbReference type="ARBA" id="ARBA00023004"/>
    </source>
</evidence>
<accession>A0A0X8JKF8</accession>
<dbReference type="InterPro" id="IPR050377">
    <property type="entry name" value="Radical_SAM_PqqE_MftC-like"/>
</dbReference>
<evidence type="ECO:0000256" key="2">
    <source>
        <dbReference type="ARBA" id="ARBA00022691"/>
    </source>
</evidence>
<dbReference type="GO" id="GO:0003824">
    <property type="term" value="F:catalytic activity"/>
    <property type="evidence" value="ECO:0007669"/>
    <property type="project" value="InterPro"/>
</dbReference>
<dbReference type="Gene3D" id="3.20.20.70">
    <property type="entry name" value="Aldolase class I"/>
    <property type="match status" value="1"/>
</dbReference>
<dbReference type="PANTHER" id="PTHR11228:SF7">
    <property type="entry name" value="PQQA PEPTIDE CYCLASE"/>
    <property type="match status" value="1"/>
</dbReference>
<protein>
    <recommendedName>
        <fullName evidence="6">Radical SAM core domain-containing protein</fullName>
    </recommendedName>
</protein>
<reference evidence="8" key="1">
    <citation type="submission" date="2016-02" db="EMBL/GenBank/DDBJ databases">
        <authorList>
            <person name="Holder M.E."/>
            <person name="Ajami N.J."/>
            <person name="Petrosino J.F."/>
        </authorList>
    </citation>
    <scope>NUCLEOTIDE SEQUENCE [LARGE SCALE GENOMIC DNA]</scope>
    <source>
        <strain evidence="8">CCUG 45958</strain>
    </source>
</reference>